<keyword evidence="1" id="KW-1133">Transmembrane helix</keyword>
<dbReference type="InterPro" id="IPR000742">
    <property type="entry name" value="EGF"/>
</dbReference>
<dbReference type="InterPro" id="IPR009030">
    <property type="entry name" value="Growth_fac_rcpt_cys_sf"/>
</dbReference>
<dbReference type="CDD" id="cd00064">
    <property type="entry name" value="FU"/>
    <property type="match status" value="1"/>
</dbReference>
<dbReference type="Gene3D" id="2.10.220.10">
    <property type="entry name" value="Hormone Receptor, Insulin-like Growth Factor Receptor 1, Chain A, domain 2"/>
    <property type="match status" value="3"/>
</dbReference>
<dbReference type="PANTHER" id="PTHR23275:SF100">
    <property type="entry name" value="EGF-LIKE DOMAIN-CONTAINING PROTEIN"/>
    <property type="match status" value="1"/>
</dbReference>
<dbReference type="SMART" id="SM00181">
    <property type="entry name" value="EGF"/>
    <property type="match status" value="5"/>
</dbReference>
<name>Q8I8W2_GIAIN</name>
<dbReference type="AlphaFoldDB" id="Q8I8W2"/>
<feature type="domain" description="EGF-like" evidence="2">
    <location>
        <begin position="465"/>
        <end position="497"/>
    </location>
</feature>
<dbReference type="InterPro" id="IPR052798">
    <property type="entry name" value="Giardia_VSA"/>
</dbReference>
<dbReference type="VEuPathDB" id="GiardiaDB:DHA2_154714"/>
<dbReference type="InterPro" id="IPR005127">
    <property type="entry name" value="Giardia_VSP"/>
</dbReference>
<organism evidence="3">
    <name type="scientific">Giardia intestinalis</name>
    <name type="common">Giardia lamblia</name>
    <dbReference type="NCBI Taxonomy" id="5741"/>
    <lineage>
        <taxon>Eukaryota</taxon>
        <taxon>Metamonada</taxon>
        <taxon>Diplomonadida</taxon>
        <taxon>Hexamitidae</taxon>
        <taxon>Giardiinae</taxon>
        <taxon>Giardia</taxon>
    </lineage>
</organism>
<feature type="domain" description="EGF-like" evidence="2">
    <location>
        <begin position="36"/>
        <end position="68"/>
    </location>
</feature>
<feature type="domain" description="EGF-like" evidence="2">
    <location>
        <begin position="154"/>
        <end position="205"/>
    </location>
</feature>
<dbReference type="SMART" id="SM00261">
    <property type="entry name" value="FU"/>
    <property type="match status" value="4"/>
</dbReference>
<feature type="domain" description="EGF-like" evidence="2">
    <location>
        <begin position="243"/>
        <end position="286"/>
    </location>
</feature>
<sequence length="539" mass="55092">MGVAGCSECSHTGTSGPATCTECQAGFVTKDSACVKCGDGCSACSADTPTQCTACVEGKFLKDGNTCVEATECGADKYADKKTWTCKACDPDIAGCTACEYNDATGKPRCTNCGTNKTPRTTLDGTSTCVTKDYAGCQGADNGLFMTEDNVCRLCSDPAASDSEPKNKGIAGCKTCTKQQSQKPECIECLEGYIKEGNGPAATCEACGANCATCSEKADKTKCQTCKTGFFLKVSSTPGECFACDDTNNGGIEGCSQCTMEASTFKCTDCKVNYRKQSGTSPVTCTKVCEDDTACGGTSGACDAMIIDDQGTTKHYCSYCGDSSKYPIDGLCASEAQSNTCNNHVCESCTTGYFLYMGGCYSTQSPPGQHMCKTAANGVCTAVNENNKYFLVPGASNAQQSVLACSNPLGTLVDPQGTAKAYVGVHGCSQCTAPAALTTVGMAAAVCTACDSGKVPNKDGSGCVTCSVGDCKSCVVDDVCEECNSGFSLDSSGASCVSSGANRSGLSTGAIAGISVAVVAVVGGLVGFLCWWFVCRGKA</sequence>
<keyword evidence="1" id="KW-0472">Membrane</keyword>
<dbReference type="SUPFAM" id="SSF57184">
    <property type="entry name" value="Growth factor receptor domain"/>
    <property type="match status" value="3"/>
</dbReference>
<evidence type="ECO:0000259" key="2">
    <source>
        <dbReference type="SMART" id="SM00181"/>
    </source>
</evidence>
<evidence type="ECO:0000256" key="1">
    <source>
        <dbReference type="SAM" id="Phobius"/>
    </source>
</evidence>
<dbReference type="Pfam" id="PF03302">
    <property type="entry name" value="VSP"/>
    <property type="match status" value="2"/>
</dbReference>
<proteinExistence type="predicted"/>
<accession>Q8I8W2</accession>
<feature type="transmembrane region" description="Helical" evidence="1">
    <location>
        <begin position="510"/>
        <end position="534"/>
    </location>
</feature>
<feature type="domain" description="EGF-like" evidence="2">
    <location>
        <begin position="206"/>
        <end position="242"/>
    </location>
</feature>
<protein>
    <submittedName>
        <fullName evidence="3">Variant-specific surface protein S7</fullName>
    </submittedName>
</protein>
<dbReference type="VEuPathDB" id="GiardiaDB:QR46_4956"/>
<keyword evidence="1" id="KW-0812">Transmembrane</keyword>
<dbReference type="EMBL" id="AY142128">
    <property type="protein sequence ID" value="AAN52102.1"/>
    <property type="molecule type" value="Genomic_DNA"/>
</dbReference>
<dbReference type="PANTHER" id="PTHR23275">
    <property type="entry name" value="CABRIOLET.-RELATED"/>
    <property type="match status" value="1"/>
</dbReference>
<evidence type="ECO:0000313" key="3">
    <source>
        <dbReference type="EMBL" id="AAN52102.1"/>
    </source>
</evidence>
<reference evidence="3" key="1">
    <citation type="submission" date="2002-08" db="EMBL/GenBank/DDBJ databases">
        <title>Control of antigenic variation in Giardia lamblia is mediated by an antisense RNA-based silencing system.</title>
        <authorList>
            <person name="Slavin I."/>
            <person name="Touz M.C."/>
            <person name="Lujan H.D."/>
        </authorList>
    </citation>
    <scope>NUCLEOTIDE SEQUENCE</scope>
    <source>
        <strain evidence="3">WB</strain>
    </source>
</reference>
<dbReference type="InterPro" id="IPR006212">
    <property type="entry name" value="Furin_repeat"/>
</dbReference>
<dbReference type="VEuPathDB" id="GiardiaDB:GL50803_00114674"/>